<evidence type="ECO:0000256" key="1">
    <source>
        <dbReference type="SAM" id="MobiDB-lite"/>
    </source>
</evidence>
<evidence type="ECO:0000313" key="4">
    <source>
        <dbReference type="Proteomes" id="UP000730482"/>
    </source>
</evidence>
<feature type="transmembrane region" description="Helical" evidence="2">
    <location>
        <begin position="220"/>
        <end position="240"/>
    </location>
</feature>
<organism evidence="3 4">
    <name type="scientific">Catenulispora pinistramenti</name>
    <dbReference type="NCBI Taxonomy" id="2705254"/>
    <lineage>
        <taxon>Bacteria</taxon>
        <taxon>Bacillati</taxon>
        <taxon>Actinomycetota</taxon>
        <taxon>Actinomycetes</taxon>
        <taxon>Catenulisporales</taxon>
        <taxon>Catenulisporaceae</taxon>
        <taxon>Catenulispora</taxon>
    </lineage>
</organism>
<evidence type="ECO:0000313" key="3">
    <source>
        <dbReference type="EMBL" id="MBS2548217.1"/>
    </source>
</evidence>
<feature type="region of interest" description="Disordered" evidence="1">
    <location>
        <begin position="1"/>
        <end position="145"/>
    </location>
</feature>
<feature type="compositionally biased region" description="Polar residues" evidence="1">
    <location>
        <begin position="84"/>
        <end position="105"/>
    </location>
</feature>
<feature type="compositionally biased region" description="Low complexity" evidence="1">
    <location>
        <begin position="22"/>
        <end position="78"/>
    </location>
</feature>
<proteinExistence type="predicted"/>
<name>A0ABS5KQ89_9ACTN</name>
<protein>
    <submittedName>
        <fullName evidence="3">Uncharacterized protein</fullName>
    </submittedName>
</protein>
<keyword evidence="2" id="KW-0812">Transmembrane</keyword>
<feature type="transmembrane region" description="Helical" evidence="2">
    <location>
        <begin position="252"/>
        <end position="270"/>
    </location>
</feature>
<keyword evidence="4" id="KW-1185">Reference proteome</keyword>
<feature type="compositionally biased region" description="Pro residues" evidence="1">
    <location>
        <begin position="1"/>
        <end position="11"/>
    </location>
</feature>
<dbReference type="EMBL" id="JAAFYZ010000044">
    <property type="protein sequence ID" value="MBS2548217.1"/>
    <property type="molecule type" value="Genomic_DNA"/>
</dbReference>
<dbReference type="Proteomes" id="UP000730482">
    <property type="component" value="Unassembled WGS sequence"/>
</dbReference>
<feature type="transmembrane region" description="Helical" evidence="2">
    <location>
        <begin position="161"/>
        <end position="180"/>
    </location>
</feature>
<gene>
    <name evidence="3" type="ORF">KGQ19_15225</name>
</gene>
<comment type="caution">
    <text evidence="3">The sequence shown here is derived from an EMBL/GenBank/DDBJ whole genome shotgun (WGS) entry which is preliminary data.</text>
</comment>
<evidence type="ECO:0000256" key="2">
    <source>
        <dbReference type="SAM" id="Phobius"/>
    </source>
</evidence>
<keyword evidence="2" id="KW-0472">Membrane</keyword>
<sequence length="293" mass="29432">MTENPNTPPDPNAGQPPGGPIGQPSTPAQPTPSQTPAAQSATDSAKSEAAGSGAAKSGAAQAETAKSEAVSAAKSATEPGESGGSAQPGSVQPGSAQPGSVQPGSVQPGAESPVTQNPATGGLSENPWVEPTEEEAGFAEPVDPNAPNTGVAATFLPGIDAAAVLALVVAALAAGAYLLVNPLVQAHDAARTWSDFKNNVPRTKQDPFGVQRDWVSYQSWAHIILGLVAVLLALLVLGLWTARRNKLRSRSFAQAALVLGLAVVLYGILLKTGAVGSEIPSMKAITSGLSSSQ</sequence>
<reference evidence="3 4" key="1">
    <citation type="submission" date="2020-02" db="EMBL/GenBank/DDBJ databases">
        <title>Acidophilic actinobacteria isolated from forest soil.</title>
        <authorList>
            <person name="Golinska P."/>
        </authorList>
    </citation>
    <scope>NUCLEOTIDE SEQUENCE [LARGE SCALE GENOMIC DNA]</scope>
    <source>
        <strain evidence="3 4">NL8</strain>
    </source>
</reference>
<dbReference type="RefSeq" id="WP_212009790.1">
    <property type="nucleotide sequence ID" value="NZ_JAAFYZ010000044.1"/>
</dbReference>
<accession>A0ABS5KQ89</accession>
<keyword evidence="2" id="KW-1133">Transmembrane helix</keyword>